<dbReference type="Gene3D" id="3.30.70.1230">
    <property type="entry name" value="Nucleotide cyclase"/>
    <property type="match status" value="1"/>
</dbReference>
<evidence type="ECO:0000313" key="2">
    <source>
        <dbReference type="EMBL" id="VFJ12866.1"/>
    </source>
</evidence>
<dbReference type="PROSITE" id="PS50125">
    <property type="entry name" value="GUANYLATE_CYCLASE_2"/>
    <property type="match status" value="1"/>
</dbReference>
<feature type="domain" description="Guanylate cyclase" evidence="1">
    <location>
        <begin position="48"/>
        <end position="243"/>
    </location>
</feature>
<name>A0A484I6X7_9ARCH</name>
<keyword evidence="3" id="KW-1185">Reference proteome</keyword>
<dbReference type="Pfam" id="PF00211">
    <property type="entry name" value="Guanylate_cyc"/>
    <property type="match status" value="1"/>
</dbReference>
<dbReference type="InterPro" id="IPR050697">
    <property type="entry name" value="Adenylyl/Guanylyl_Cyclase_3/4"/>
</dbReference>
<dbReference type="Proteomes" id="UP000294299">
    <property type="component" value="Chromosome NFRAN"/>
</dbReference>
<gene>
    <name evidence="2" type="primary">cyaA</name>
    <name evidence="2" type="ORF">NFRAN_0544</name>
</gene>
<dbReference type="SUPFAM" id="SSF55073">
    <property type="entry name" value="Nucleotide cyclase"/>
    <property type="match status" value="1"/>
</dbReference>
<dbReference type="GO" id="GO:0009190">
    <property type="term" value="P:cyclic nucleotide biosynthetic process"/>
    <property type="evidence" value="ECO:0007669"/>
    <property type="project" value="InterPro"/>
</dbReference>
<dbReference type="PANTHER" id="PTHR43081">
    <property type="entry name" value="ADENYLATE CYCLASE, TERMINAL-DIFFERENTIATION SPECIFIC-RELATED"/>
    <property type="match status" value="1"/>
</dbReference>
<accession>A0A484I6X7</accession>
<dbReference type="InterPro" id="IPR029787">
    <property type="entry name" value="Nucleotide_cyclase"/>
</dbReference>
<dbReference type="OrthoDB" id="12221at2157"/>
<dbReference type="RefSeq" id="WP_134482887.1">
    <property type="nucleotide sequence ID" value="NZ_LR216287.1"/>
</dbReference>
<dbReference type="GO" id="GO:0035556">
    <property type="term" value="P:intracellular signal transduction"/>
    <property type="evidence" value="ECO:0007669"/>
    <property type="project" value="InterPro"/>
</dbReference>
<dbReference type="PANTHER" id="PTHR43081:SF1">
    <property type="entry name" value="ADENYLATE CYCLASE, TERMINAL-DIFFERENTIATION SPECIFIC"/>
    <property type="match status" value="1"/>
</dbReference>
<dbReference type="CDD" id="cd07302">
    <property type="entry name" value="CHD"/>
    <property type="match status" value="1"/>
</dbReference>
<evidence type="ECO:0000259" key="1">
    <source>
        <dbReference type="PROSITE" id="PS50125"/>
    </source>
</evidence>
<dbReference type="InterPro" id="IPR001054">
    <property type="entry name" value="A/G_cyclase"/>
</dbReference>
<dbReference type="GeneID" id="39420061"/>
<dbReference type="GO" id="GO:0004016">
    <property type="term" value="F:adenylate cyclase activity"/>
    <property type="evidence" value="ECO:0007669"/>
    <property type="project" value="UniProtKB-EC"/>
</dbReference>
<protein>
    <submittedName>
        <fullName evidence="2">Adenylate cyclase 1</fullName>
        <ecNumber evidence="2">4.6.1.1</ecNumber>
    </submittedName>
</protein>
<reference evidence="2 3" key="1">
    <citation type="submission" date="2019-02" db="EMBL/GenBank/DDBJ databases">
        <authorList>
            <person name="Lehtovirta-Morley E L."/>
        </authorList>
    </citation>
    <scope>NUCLEOTIDE SEQUENCE [LARGE SCALE GENOMIC DNA]</scope>
    <source>
        <strain evidence="2">NFRAN1</strain>
    </source>
</reference>
<dbReference type="KEGG" id="nfn:NFRAN_0544"/>
<organism evidence="2 3">
    <name type="scientific">Candidatus Nitrosocosmicus franklandianus</name>
    <dbReference type="NCBI Taxonomy" id="1798806"/>
    <lineage>
        <taxon>Archaea</taxon>
        <taxon>Nitrososphaerota</taxon>
        <taxon>Nitrososphaeria</taxon>
        <taxon>Nitrososphaerales</taxon>
        <taxon>Nitrososphaeraceae</taxon>
        <taxon>Candidatus Nitrosocosmicus</taxon>
    </lineage>
</organism>
<keyword evidence="2" id="KW-0456">Lyase</keyword>
<dbReference type="EMBL" id="LR216287">
    <property type="protein sequence ID" value="VFJ12866.1"/>
    <property type="molecule type" value="Genomic_DNA"/>
</dbReference>
<proteinExistence type="predicted"/>
<dbReference type="EC" id="4.6.1.1" evidence="2"/>
<evidence type="ECO:0000313" key="3">
    <source>
        <dbReference type="Proteomes" id="UP000294299"/>
    </source>
</evidence>
<sequence>MSHNIDVLGGEGIYNSEKLLLKEKVGQQTQEEENNLLHLTETYRLPITVVFWDISGFSRLAKIFYELDQEDFLLEFLEKYYRITRNVINRNNGVWDKAIGDGVMSWFGSLDIDHNQFSPSTPNSHDRDDNDDGALNAVKAAIELRSRFKCLKNELRIEWTNRLEKLSASIASKTKLNCKDKMPSETLKQQSQHENSKILHGPLSKLPDFDLKCGINTGFVRICLLYNQFTAVGTNVNLASRLQEFAETDQIVISSSTRRKIRNEKIMIRKIIINSNNTIKSFEDTDCCYEII</sequence>
<dbReference type="AlphaFoldDB" id="A0A484I6X7"/>